<protein>
    <submittedName>
        <fullName evidence="6">Uncharacterized protein</fullName>
    </submittedName>
</protein>
<evidence type="ECO:0000313" key="7">
    <source>
        <dbReference type="Proteomes" id="UP000060630"/>
    </source>
</evidence>
<dbReference type="EMBL" id="LPHD01000049">
    <property type="protein sequence ID" value="KWA83873.1"/>
    <property type="molecule type" value="Genomic_DNA"/>
</dbReference>
<dbReference type="GO" id="GO:0003678">
    <property type="term" value="F:DNA helicase activity"/>
    <property type="evidence" value="ECO:0007669"/>
    <property type="project" value="UniProtKB-ARBA"/>
</dbReference>
<dbReference type="AlphaFoldDB" id="A0A106QCP5"/>
<feature type="domain" description="ATP-dependent RecD2 DNA helicase SH3" evidence="5">
    <location>
        <begin position="579"/>
        <end position="637"/>
    </location>
</feature>
<dbReference type="InterPro" id="IPR027417">
    <property type="entry name" value="P-loop_NTPase"/>
</dbReference>
<organism evidence="6 7">
    <name type="scientific">Burkholderia ubonensis</name>
    <dbReference type="NCBI Taxonomy" id="101571"/>
    <lineage>
        <taxon>Bacteria</taxon>
        <taxon>Pseudomonadati</taxon>
        <taxon>Pseudomonadota</taxon>
        <taxon>Betaproteobacteria</taxon>
        <taxon>Burkholderiales</taxon>
        <taxon>Burkholderiaceae</taxon>
        <taxon>Burkholderia</taxon>
        <taxon>Burkholderia cepacia complex</taxon>
    </lineage>
</organism>
<evidence type="ECO:0000256" key="2">
    <source>
        <dbReference type="ARBA" id="ARBA00022840"/>
    </source>
</evidence>
<evidence type="ECO:0000313" key="6">
    <source>
        <dbReference type="EMBL" id="KWA83873.1"/>
    </source>
</evidence>
<feature type="domain" description="UvrD-like helicase C-terminal" evidence="3">
    <location>
        <begin position="663"/>
        <end position="710"/>
    </location>
</feature>
<dbReference type="RefSeq" id="WP_060192129.1">
    <property type="nucleotide sequence ID" value="NZ_LPHD01000049.1"/>
</dbReference>
<accession>A0A106QCP5</accession>
<dbReference type="CDD" id="cd17933">
    <property type="entry name" value="DEXSc_RecD-like"/>
    <property type="match status" value="1"/>
</dbReference>
<dbReference type="PANTHER" id="PTHR43788">
    <property type="entry name" value="DNA2/NAM7 HELICASE FAMILY MEMBER"/>
    <property type="match status" value="1"/>
</dbReference>
<dbReference type="InterPro" id="IPR027785">
    <property type="entry name" value="UvrD-like_helicase_C"/>
</dbReference>
<evidence type="ECO:0000259" key="3">
    <source>
        <dbReference type="Pfam" id="PF13538"/>
    </source>
</evidence>
<sequence length="775" mass="83512">MAKVETLTFQVAEIKFSKEGFHIVRTTRGDSVKGKFAARIGHCYKADGVWETDPVWGPQYKLDSAVSVRMTSPEALGRFLVLSLKGKGVGEAFIGALVDAVKEDNLDLEELLDKAQRDVLVECVGSRNAKKVDVLLDIWPKIKPAADLMSPLLGYGLSEAMAETVLALYGKNAVQVVEDQPYDLILRVDGVSFLTADRIAMKVGRIEKTDPVRLRAAMSTGMRDATTNGDIGVRRKTLLDKTMPLVNESILENGRRKMAPGVVPVVSLELLTKTLDDMIRGVYTDADGAECGFSSNLMEFPDEKGEKVVWYRPLVEAEELLAKRLSSFNTRSRPDLVASIDSIATSMGATLAPEQRAAVEMALMHPASVITGGPGCGKSFLLKVLLAVLDSDNQKGNLTAPTGKAAKRITESTGRKAQTQHSLIGFQPGGRCAFDQTCPLPANYLVIDEFSMDDTELAAATLNAAADNCRIIIVGDVDQLASVGPGQVLRDLIRSGVLPVTRLTKGFRFSGGIAKAARTINAGVLPESSEDGQFEVVDTDTPTQDLMEAVKKLLRDGANPDDIQILAPTHKGDAGCTALNKAMQDLLNPEPKGGTHQRLRRDNGDIRVGDRVIQLKNAKDLGLVNGDVGWVTDISSDLTVTLMLPDREKPVIMSRTQAQNLSLAYAITVHKSQGAEAPYVLVALDRAASFMLRRNLVYTAVTRGSKKVIVFSSRTTLAGAVHRGEPAEGSRRTSLVNKLLSAMPAKFTYPPVPAAKPADPVAEAMLLDAGLDVPF</sequence>
<evidence type="ECO:0000259" key="4">
    <source>
        <dbReference type="Pfam" id="PF14490"/>
    </source>
</evidence>
<proteinExistence type="predicted"/>
<evidence type="ECO:0000256" key="1">
    <source>
        <dbReference type="ARBA" id="ARBA00022741"/>
    </source>
</evidence>
<reference evidence="6 7" key="1">
    <citation type="submission" date="2015-11" db="EMBL/GenBank/DDBJ databases">
        <title>Expanding the genomic diversity of Burkholderia species for the development of highly accurate diagnostics.</title>
        <authorList>
            <person name="Sahl J."/>
            <person name="Keim P."/>
            <person name="Wagner D."/>
        </authorList>
    </citation>
    <scope>NUCLEOTIDE SEQUENCE [LARGE SCALE GENOMIC DNA]</scope>
    <source>
        <strain evidence="6 7">MSMB2087WGS</strain>
    </source>
</reference>
<dbReference type="CDD" id="cd18809">
    <property type="entry name" value="SF1_C_RecD"/>
    <property type="match status" value="1"/>
</dbReference>
<dbReference type="Pfam" id="PF18335">
    <property type="entry name" value="SH3_13"/>
    <property type="match status" value="1"/>
</dbReference>
<dbReference type="Gene3D" id="2.30.30.940">
    <property type="match status" value="1"/>
</dbReference>
<comment type="caution">
    <text evidence="6">The sequence shown here is derived from an EMBL/GenBank/DDBJ whole genome shotgun (WGS) entry which is preliminary data.</text>
</comment>
<dbReference type="InterPro" id="IPR041451">
    <property type="entry name" value="RecD2_SH13"/>
</dbReference>
<dbReference type="SUPFAM" id="SSF52540">
    <property type="entry name" value="P-loop containing nucleoside triphosphate hydrolases"/>
    <property type="match status" value="2"/>
</dbReference>
<dbReference type="Pfam" id="PF14490">
    <property type="entry name" value="HHH_RecD2"/>
    <property type="match status" value="1"/>
</dbReference>
<dbReference type="Pfam" id="PF13538">
    <property type="entry name" value="UvrD_C_2"/>
    <property type="match status" value="1"/>
</dbReference>
<gene>
    <name evidence="6" type="ORF">WL29_21135</name>
</gene>
<dbReference type="PANTHER" id="PTHR43788:SF6">
    <property type="entry name" value="DNA HELICASE B"/>
    <property type="match status" value="1"/>
</dbReference>
<dbReference type="GO" id="GO:0005524">
    <property type="term" value="F:ATP binding"/>
    <property type="evidence" value="ECO:0007669"/>
    <property type="project" value="UniProtKB-KW"/>
</dbReference>
<dbReference type="InterPro" id="IPR050534">
    <property type="entry name" value="Coronavir_polyprotein_1ab"/>
</dbReference>
<feature type="domain" description="ATP-dependent RecD2 DNA helicase-like helix-hairpin-helix" evidence="4">
    <location>
        <begin position="146"/>
        <end position="230"/>
    </location>
</feature>
<dbReference type="Pfam" id="PF13245">
    <property type="entry name" value="AAA_19"/>
    <property type="match status" value="1"/>
</dbReference>
<keyword evidence="2" id="KW-0067">ATP-binding</keyword>
<name>A0A106QCP5_9BURK</name>
<dbReference type="InterPro" id="IPR029493">
    <property type="entry name" value="RecD2-like_HHH"/>
</dbReference>
<evidence type="ECO:0000259" key="5">
    <source>
        <dbReference type="Pfam" id="PF18335"/>
    </source>
</evidence>
<dbReference type="Proteomes" id="UP000060630">
    <property type="component" value="Unassembled WGS sequence"/>
</dbReference>
<dbReference type="Gene3D" id="1.10.10.2220">
    <property type="match status" value="1"/>
</dbReference>
<dbReference type="Gene3D" id="3.40.50.300">
    <property type="entry name" value="P-loop containing nucleotide triphosphate hydrolases"/>
    <property type="match status" value="2"/>
</dbReference>
<keyword evidence="1" id="KW-0547">Nucleotide-binding</keyword>